<dbReference type="AlphaFoldDB" id="A0A2M4CF75"/>
<proteinExistence type="predicted"/>
<dbReference type="EMBL" id="GGFJ01014680">
    <property type="protein sequence ID" value="MBW63821.1"/>
    <property type="molecule type" value="Transcribed_RNA"/>
</dbReference>
<reference evidence="1" key="1">
    <citation type="submission" date="2018-01" db="EMBL/GenBank/DDBJ databases">
        <title>An insight into the sialome of Amazonian anophelines.</title>
        <authorList>
            <person name="Ribeiro J.M."/>
            <person name="Scarpassa V."/>
            <person name="Calvo E."/>
        </authorList>
    </citation>
    <scope>NUCLEOTIDE SEQUENCE</scope>
    <source>
        <tissue evidence="1">Salivary glands</tissue>
    </source>
</reference>
<accession>A0A2M4CF75</accession>
<evidence type="ECO:0000313" key="1">
    <source>
        <dbReference type="EMBL" id="MBW63821.1"/>
    </source>
</evidence>
<sequence length="68" mass="7747">MSRLVVAESEALGFMCLRRLCVWHIMLWFGKCLCDMLGSRLVATGNGNVLNLYRLNSFFQQYEAAAID</sequence>
<organism evidence="1">
    <name type="scientific">Anopheles marajoara</name>
    <dbReference type="NCBI Taxonomy" id="58244"/>
    <lineage>
        <taxon>Eukaryota</taxon>
        <taxon>Metazoa</taxon>
        <taxon>Ecdysozoa</taxon>
        <taxon>Arthropoda</taxon>
        <taxon>Hexapoda</taxon>
        <taxon>Insecta</taxon>
        <taxon>Pterygota</taxon>
        <taxon>Neoptera</taxon>
        <taxon>Endopterygota</taxon>
        <taxon>Diptera</taxon>
        <taxon>Nematocera</taxon>
        <taxon>Culicoidea</taxon>
        <taxon>Culicidae</taxon>
        <taxon>Anophelinae</taxon>
        <taxon>Anopheles</taxon>
    </lineage>
</organism>
<protein>
    <submittedName>
        <fullName evidence="1">Putative secreted protein</fullName>
    </submittedName>
</protein>
<name>A0A2M4CF75_9DIPT</name>